<accession>A0A165FH55</accession>
<gene>
    <name evidence="2" type="ORF">EXIGLDRAFT_772207</name>
</gene>
<name>A0A165FH55_EXIGL</name>
<dbReference type="EMBL" id="KV426085">
    <property type="protein sequence ID" value="KZV88988.1"/>
    <property type="molecule type" value="Genomic_DNA"/>
</dbReference>
<dbReference type="AlphaFoldDB" id="A0A165FH55"/>
<dbReference type="Proteomes" id="UP000077266">
    <property type="component" value="Unassembled WGS sequence"/>
</dbReference>
<sequence>MGTSSILSRTRHVRTSSHARLSPSSRTVVKPDEIDLHNSADLFSSRPEMIYAEKYGTEDFSRSAL</sequence>
<dbReference type="InParanoid" id="A0A165FH55"/>
<keyword evidence="3" id="KW-1185">Reference proteome</keyword>
<feature type="compositionally biased region" description="Polar residues" evidence="1">
    <location>
        <begin position="18"/>
        <end position="27"/>
    </location>
</feature>
<proteinExistence type="predicted"/>
<reference evidence="2 3" key="1">
    <citation type="journal article" date="2016" name="Mol. Biol. Evol.">
        <title>Comparative Genomics of Early-Diverging Mushroom-Forming Fungi Provides Insights into the Origins of Lignocellulose Decay Capabilities.</title>
        <authorList>
            <person name="Nagy L.G."/>
            <person name="Riley R."/>
            <person name="Tritt A."/>
            <person name="Adam C."/>
            <person name="Daum C."/>
            <person name="Floudas D."/>
            <person name="Sun H."/>
            <person name="Yadav J.S."/>
            <person name="Pangilinan J."/>
            <person name="Larsson K.H."/>
            <person name="Matsuura K."/>
            <person name="Barry K."/>
            <person name="Labutti K."/>
            <person name="Kuo R."/>
            <person name="Ohm R.A."/>
            <person name="Bhattacharya S.S."/>
            <person name="Shirouzu T."/>
            <person name="Yoshinaga Y."/>
            <person name="Martin F.M."/>
            <person name="Grigoriev I.V."/>
            <person name="Hibbett D.S."/>
        </authorList>
    </citation>
    <scope>NUCLEOTIDE SEQUENCE [LARGE SCALE GENOMIC DNA]</scope>
    <source>
        <strain evidence="2 3">HHB12029</strain>
    </source>
</reference>
<feature type="region of interest" description="Disordered" evidence="1">
    <location>
        <begin position="1"/>
        <end position="27"/>
    </location>
</feature>
<organism evidence="2 3">
    <name type="scientific">Exidia glandulosa HHB12029</name>
    <dbReference type="NCBI Taxonomy" id="1314781"/>
    <lineage>
        <taxon>Eukaryota</taxon>
        <taxon>Fungi</taxon>
        <taxon>Dikarya</taxon>
        <taxon>Basidiomycota</taxon>
        <taxon>Agaricomycotina</taxon>
        <taxon>Agaricomycetes</taxon>
        <taxon>Auriculariales</taxon>
        <taxon>Exidiaceae</taxon>
        <taxon>Exidia</taxon>
    </lineage>
</organism>
<protein>
    <submittedName>
        <fullName evidence="2">Uncharacterized protein</fullName>
    </submittedName>
</protein>
<evidence type="ECO:0000313" key="2">
    <source>
        <dbReference type="EMBL" id="KZV88988.1"/>
    </source>
</evidence>
<evidence type="ECO:0000313" key="3">
    <source>
        <dbReference type="Proteomes" id="UP000077266"/>
    </source>
</evidence>
<evidence type="ECO:0000256" key="1">
    <source>
        <dbReference type="SAM" id="MobiDB-lite"/>
    </source>
</evidence>